<keyword evidence="5 8" id="KW-0697">Rotamase</keyword>
<feature type="chain" id="PRO_5013358097" description="Parvulin-like PPIase" evidence="9">
    <location>
        <begin position="39"/>
        <end position="335"/>
    </location>
</feature>
<dbReference type="InterPro" id="IPR050245">
    <property type="entry name" value="PrsA_foldase"/>
</dbReference>
<dbReference type="Gene3D" id="3.10.50.40">
    <property type="match status" value="1"/>
</dbReference>
<evidence type="ECO:0000313" key="11">
    <source>
        <dbReference type="EMBL" id="SFZ85783.1"/>
    </source>
</evidence>
<proteinExistence type="inferred from homology"/>
<dbReference type="OrthoDB" id="14196at2"/>
<comment type="catalytic activity">
    <reaction evidence="1">
        <text>[protein]-peptidylproline (omega=180) = [protein]-peptidylproline (omega=0)</text>
        <dbReference type="Rhea" id="RHEA:16237"/>
        <dbReference type="Rhea" id="RHEA-COMP:10747"/>
        <dbReference type="Rhea" id="RHEA-COMP:10748"/>
        <dbReference type="ChEBI" id="CHEBI:83833"/>
        <dbReference type="ChEBI" id="CHEBI:83834"/>
        <dbReference type="EC" id="5.2.1.8"/>
    </reaction>
</comment>
<dbReference type="STRING" id="665118.SAMN02983003_2953"/>
<reference evidence="11 12" key="1">
    <citation type="submission" date="2016-11" db="EMBL/GenBank/DDBJ databases">
        <authorList>
            <person name="Jaros S."/>
            <person name="Januszkiewicz K."/>
            <person name="Wedrychowicz H."/>
        </authorList>
    </citation>
    <scope>NUCLEOTIDE SEQUENCE [LARGE SCALE GENOMIC DNA]</scope>
    <source>
        <strain evidence="11 12">ATCC 23634</strain>
    </source>
</reference>
<evidence type="ECO:0000256" key="9">
    <source>
        <dbReference type="SAM" id="SignalP"/>
    </source>
</evidence>
<evidence type="ECO:0000256" key="5">
    <source>
        <dbReference type="ARBA" id="ARBA00023110"/>
    </source>
</evidence>
<dbReference type="EMBL" id="FPKU01000002">
    <property type="protein sequence ID" value="SFZ85783.1"/>
    <property type="molecule type" value="Genomic_DNA"/>
</dbReference>
<dbReference type="InterPro" id="IPR000297">
    <property type="entry name" value="PPIase_PpiC"/>
</dbReference>
<dbReference type="Proteomes" id="UP000183447">
    <property type="component" value="Unassembled WGS sequence"/>
</dbReference>
<dbReference type="GO" id="GO:0003755">
    <property type="term" value="F:peptidyl-prolyl cis-trans isomerase activity"/>
    <property type="evidence" value="ECO:0007669"/>
    <property type="project" value="UniProtKB-KW"/>
</dbReference>
<feature type="signal peptide" evidence="9">
    <location>
        <begin position="1"/>
        <end position="38"/>
    </location>
</feature>
<dbReference type="SUPFAM" id="SSF109998">
    <property type="entry name" value="Triger factor/SurA peptide-binding domain-like"/>
    <property type="match status" value="1"/>
</dbReference>
<name>A0A1K2I0H9_9HYPH</name>
<dbReference type="InterPro" id="IPR027304">
    <property type="entry name" value="Trigger_fact/SurA_dom_sf"/>
</dbReference>
<accession>A0A1K2I0H9</accession>
<evidence type="ECO:0000256" key="1">
    <source>
        <dbReference type="ARBA" id="ARBA00000971"/>
    </source>
</evidence>
<evidence type="ECO:0000256" key="2">
    <source>
        <dbReference type="ARBA" id="ARBA00007656"/>
    </source>
</evidence>
<comment type="similarity">
    <text evidence="2">Belongs to the PpiC/parvulin rotamase family.</text>
</comment>
<gene>
    <name evidence="11" type="ORF">SAMN02983003_2953</name>
</gene>
<evidence type="ECO:0000256" key="3">
    <source>
        <dbReference type="ARBA" id="ARBA00013194"/>
    </source>
</evidence>
<evidence type="ECO:0000256" key="4">
    <source>
        <dbReference type="ARBA" id="ARBA00018370"/>
    </source>
</evidence>
<protein>
    <recommendedName>
        <fullName evidence="4">Parvulin-like PPIase</fullName>
        <ecNumber evidence="3">5.2.1.8</ecNumber>
    </recommendedName>
    <alternativeName>
        <fullName evidence="6">Peptidyl-prolyl cis-trans isomerase plp</fullName>
    </alternativeName>
    <alternativeName>
        <fullName evidence="7">Rotamase plp</fullName>
    </alternativeName>
</protein>
<evidence type="ECO:0000256" key="6">
    <source>
        <dbReference type="ARBA" id="ARBA00030642"/>
    </source>
</evidence>
<dbReference type="Gene3D" id="1.10.8.1040">
    <property type="match status" value="1"/>
</dbReference>
<keyword evidence="8 11" id="KW-0413">Isomerase</keyword>
<evidence type="ECO:0000256" key="8">
    <source>
        <dbReference type="PROSITE-ProRule" id="PRU00278"/>
    </source>
</evidence>
<dbReference type="PANTHER" id="PTHR47245">
    <property type="entry name" value="PEPTIDYLPROLYL ISOMERASE"/>
    <property type="match status" value="1"/>
</dbReference>
<evidence type="ECO:0000259" key="10">
    <source>
        <dbReference type="PROSITE" id="PS50198"/>
    </source>
</evidence>
<dbReference type="Pfam" id="PF13616">
    <property type="entry name" value="Rotamase_3"/>
    <property type="match status" value="1"/>
</dbReference>
<dbReference type="PROSITE" id="PS50198">
    <property type="entry name" value="PPIC_PPIASE_2"/>
    <property type="match status" value="1"/>
</dbReference>
<keyword evidence="9" id="KW-0732">Signal</keyword>
<feature type="domain" description="PpiC" evidence="10">
    <location>
        <begin position="175"/>
        <end position="265"/>
    </location>
</feature>
<evidence type="ECO:0000313" key="12">
    <source>
        <dbReference type="Proteomes" id="UP000183447"/>
    </source>
</evidence>
<organism evidence="11 12">
    <name type="scientific">Devosia enhydra</name>
    <dbReference type="NCBI Taxonomy" id="665118"/>
    <lineage>
        <taxon>Bacteria</taxon>
        <taxon>Pseudomonadati</taxon>
        <taxon>Pseudomonadota</taxon>
        <taxon>Alphaproteobacteria</taxon>
        <taxon>Hyphomicrobiales</taxon>
        <taxon>Devosiaceae</taxon>
        <taxon>Devosia</taxon>
    </lineage>
</organism>
<evidence type="ECO:0000256" key="7">
    <source>
        <dbReference type="ARBA" id="ARBA00031484"/>
    </source>
</evidence>
<dbReference type="SUPFAM" id="SSF54534">
    <property type="entry name" value="FKBP-like"/>
    <property type="match status" value="1"/>
</dbReference>
<sequence>MTNRSLSPSRVLRGPLGTALKALLVAASALVVAPAALAQGTDAPANATAPAETAPAAPAAPAEIDPNAVVATVGDETITEADLAFAAEDLGEDIAGVPPAEQRAFLLSMLIDMKVMAQGAREAGMADTELFKRRLAYLEQRALYRAFFSEQINAAVTPEAVQTAYEAFIADIEPQEQVRASHILVETEDEAKAVIAELEGGRPFEEVAREKSIDPGAANGGDLGFFSAGMMVPPFSEAAFALSEPGQLSAPVQSQFGWHVIKLAEKRTAPPPSIQQVAPRLQQMLVFEAYNNVVVPRKDATSIDIPDAALAAQVEALGETEEAAAEAAAAPANSQ</sequence>
<dbReference type="AlphaFoldDB" id="A0A1K2I0H9"/>
<keyword evidence="12" id="KW-1185">Reference proteome</keyword>
<dbReference type="PANTHER" id="PTHR47245:SF2">
    <property type="entry name" value="PEPTIDYL-PROLYL CIS-TRANS ISOMERASE HP_0175-RELATED"/>
    <property type="match status" value="1"/>
</dbReference>
<dbReference type="RefSeq" id="WP_143145817.1">
    <property type="nucleotide sequence ID" value="NZ_FPKU01000002.1"/>
</dbReference>
<dbReference type="InterPro" id="IPR046357">
    <property type="entry name" value="PPIase_dom_sf"/>
</dbReference>
<dbReference type="EC" id="5.2.1.8" evidence="3"/>